<dbReference type="GO" id="GO:0032543">
    <property type="term" value="P:mitochondrial translation"/>
    <property type="evidence" value="ECO:0007669"/>
    <property type="project" value="TreeGrafter"/>
</dbReference>
<gene>
    <name evidence="4 5" type="primary">rps16</name>
</gene>
<dbReference type="GO" id="GO:0003735">
    <property type="term" value="F:structural constituent of ribosome"/>
    <property type="evidence" value="ECO:0007669"/>
    <property type="project" value="InterPro"/>
</dbReference>
<comment type="subcellular location">
    <subcellularLocation>
        <location evidence="4">Plastid</location>
        <location evidence="4">Chloroplast</location>
    </subcellularLocation>
</comment>
<dbReference type="GO" id="GO:0009507">
    <property type="term" value="C:chloroplast"/>
    <property type="evidence" value="ECO:0007669"/>
    <property type="project" value="UniProtKB-SubCell"/>
</dbReference>
<dbReference type="EMBL" id="MF101419">
    <property type="protein sequence ID" value="ARW61768.1"/>
    <property type="molecule type" value="Genomic_DNA"/>
</dbReference>
<dbReference type="GO" id="GO:0005739">
    <property type="term" value="C:mitochondrion"/>
    <property type="evidence" value="ECO:0007669"/>
    <property type="project" value="GOC"/>
</dbReference>
<protein>
    <recommendedName>
        <fullName evidence="4">Small ribosomal subunit protein bS16c</fullName>
    </recommendedName>
</protein>
<accession>A0A1Z1M6Q5</accession>
<organism evidence="5">
    <name type="scientific">Bostrychia moritziana</name>
    <name type="common">Red alga</name>
    <name type="synonym">Polysiphonia moritziana</name>
    <dbReference type="NCBI Taxonomy" id="103713"/>
    <lineage>
        <taxon>Eukaryota</taxon>
        <taxon>Rhodophyta</taxon>
        <taxon>Florideophyceae</taxon>
        <taxon>Rhodymeniophycidae</taxon>
        <taxon>Ceramiales</taxon>
        <taxon>Rhodomelaceae</taxon>
        <taxon>Bostrychia</taxon>
    </lineage>
</organism>
<evidence type="ECO:0000256" key="2">
    <source>
        <dbReference type="ARBA" id="ARBA00022980"/>
    </source>
</evidence>
<dbReference type="InterPro" id="IPR020592">
    <property type="entry name" value="Ribosomal_bS16_CS"/>
</dbReference>
<dbReference type="PANTHER" id="PTHR12919:SF20">
    <property type="entry name" value="SMALL RIBOSOMAL SUBUNIT PROTEIN BS16M"/>
    <property type="match status" value="1"/>
</dbReference>
<dbReference type="HAMAP" id="MF_00385">
    <property type="entry name" value="Ribosomal_bS16"/>
    <property type="match status" value="1"/>
</dbReference>
<comment type="similarity">
    <text evidence="1 4">Belongs to the bacterial ribosomal protein bS16 family.</text>
</comment>
<dbReference type="GO" id="GO:0015935">
    <property type="term" value="C:small ribosomal subunit"/>
    <property type="evidence" value="ECO:0007669"/>
    <property type="project" value="TreeGrafter"/>
</dbReference>
<evidence type="ECO:0000313" key="5">
    <source>
        <dbReference type="EMBL" id="ARW61768.1"/>
    </source>
</evidence>
<dbReference type="Pfam" id="PF00886">
    <property type="entry name" value="Ribosomal_S16"/>
    <property type="match status" value="1"/>
</dbReference>
<keyword evidence="5" id="KW-0934">Plastid</keyword>
<dbReference type="NCBIfam" id="TIGR00002">
    <property type="entry name" value="S16"/>
    <property type="match status" value="1"/>
</dbReference>
<reference evidence="5" key="1">
    <citation type="journal article" date="2017" name="J. Phycol.">
        <title>Analysis of chloroplast genomes and a supermatrix inform reclassification of the Rhodomelaceae (Rhodophyta).</title>
        <authorList>
            <person name="Diaz-Tapia P."/>
            <person name="Maggs C.A."/>
            <person name="West J.A."/>
            <person name="Verbruggen H."/>
        </authorList>
    </citation>
    <scope>NUCLEOTIDE SEQUENCE</scope>
    <source>
        <strain evidence="5">JW3660</strain>
    </source>
</reference>
<evidence type="ECO:0000256" key="3">
    <source>
        <dbReference type="ARBA" id="ARBA00023274"/>
    </source>
</evidence>
<dbReference type="InterPro" id="IPR000307">
    <property type="entry name" value="Ribosomal_bS16"/>
</dbReference>
<dbReference type="SUPFAM" id="SSF54565">
    <property type="entry name" value="Ribosomal protein S16"/>
    <property type="match status" value="1"/>
</dbReference>
<dbReference type="AlphaFoldDB" id="A0A1Z1M6Q5"/>
<evidence type="ECO:0000256" key="1">
    <source>
        <dbReference type="ARBA" id="ARBA00006668"/>
    </source>
</evidence>
<dbReference type="PANTHER" id="PTHR12919">
    <property type="entry name" value="30S RIBOSOMAL PROTEIN S16"/>
    <property type="match status" value="1"/>
</dbReference>
<dbReference type="RefSeq" id="YP_009393206.1">
    <property type="nucleotide sequence ID" value="NC_035266.1"/>
</dbReference>
<dbReference type="PROSITE" id="PS00732">
    <property type="entry name" value="RIBOSOMAL_S16"/>
    <property type="match status" value="1"/>
</dbReference>
<name>A0A1Z1M6Q5_BOSMO</name>
<dbReference type="Gene3D" id="3.30.1320.10">
    <property type="match status" value="1"/>
</dbReference>
<geneLocation type="chloroplast" evidence="5"/>
<sequence>MLKIRLKRIGRKKKASYRIIIIDSRKKRDGKAIEEVGFYDPLSKQYKVDITTIENRIKQGAQTTKTINNIIKKIK</sequence>
<dbReference type="InterPro" id="IPR023803">
    <property type="entry name" value="Ribosomal_bS16_dom_sf"/>
</dbReference>
<evidence type="ECO:0000256" key="4">
    <source>
        <dbReference type="HAMAP-Rule" id="MF_00385"/>
    </source>
</evidence>
<keyword evidence="5" id="KW-0150">Chloroplast</keyword>
<dbReference type="GeneID" id="33354864"/>
<keyword evidence="3 4" id="KW-0687">Ribonucleoprotein</keyword>
<keyword evidence="2 4" id="KW-0689">Ribosomal protein</keyword>
<proteinExistence type="inferred from homology"/>